<dbReference type="AlphaFoldDB" id="T1HFG3"/>
<name>T1HFG3_RHOPR</name>
<evidence type="ECO:0000313" key="2">
    <source>
        <dbReference type="Proteomes" id="UP000015103"/>
    </source>
</evidence>
<accession>T1HFG3</accession>
<reference evidence="1" key="1">
    <citation type="submission" date="2015-05" db="UniProtKB">
        <authorList>
            <consortium name="EnsemblMetazoa"/>
        </authorList>
    </citation>
    <scope>IDENTIFICATION</scope>
</reference>
<dbReference type="EnsemblMetazoa" id="RPRC002785-RA">
    <property type="protein sequence ID" value="RPRC002785-PA"/>
    <property type="gene ID" value="RPRC002785"/>
</dbReference>
<sequence length="123" mass="14289">MHELIACFSPITHLVWPDDYILAMGWYPSVKMWYVNSDSTKDHSVYWEQIHTDDILAACFCHPNKVVTATYTGELAFSSTETLLPYRMYFASSPDSRVTDSFVNAHKEFRNPQSHFNIEKCRS</sequence>
<dbReference type="InterPro" id="IPR015943">
    <property type="entry name" value="WD40/YVTN_repeat-like_dom_sf"/>
</dbReference>
<dbReference type="Gene3D" id="2.130.10.10">
    <property type="entry name" value="YVTN repeat-like/Quinoprotein amine dehydrogenase"/>
    <property type="match status" value="1"/>
</dbReference>
<evidence type="ECO:0000313" key="1">
    <source>
        <dbReference type="EnsemblMetazoa" id="RPRC002785-PA"/>
    </source>
</evidence>
<dbReference type="SUPFAM" id="SSF50978">
    <property type="entry name" value="WD40 repeat-like"/>
    <property type="match status" value="1"/>
</dbReference>
<dbReference type="Proteomes" id="UP000015103">
    <property type="component" value="Unassembled WGS sequence"/>
</dbReference>
<organism evidence="1 2">
    <name type="scientific">Rhodnius prolixus</name>
    <name type="common">Triatomid bug</name>
    <dbReference type="NCBI Taxonomy" id="13249"/>
    <lineage>
        <taxon>Eukaryota</taxon>
        <taxon>Metazoa</taxon>
        <taxon>Ecdysozoa</taxon>
        <taxon>Arthropoda</taxon>
        <taxon>Hexapoda</taxon>
        <taxon>Insecta</taxon>
        <taxon>Pterygota</taxon>
        <taxon>Neoptera</taxon>
        <taxon>Paraneoptera</taxon>
        <taxon>Hemiptera</taxon>
        <taxon>Heteroptera</taxon>
        <taxon>Panheteroptera</taxon>
        <taxon>Cimicomorpha</taxon>
        <taxon>Reduviidae</taxon>
        <taxon>Triatominae</taxon>
        <taxon>Rhodnius</taxon>
    </lineage>
</organism>
<dbReference type="InParanoid" id="T1HFG3"/>
<dbReference type="VEuPathDB" id="VectorBase:RPRC002785"/>
<dbReference type="InterPro" id="IPR036322">
    <property type="entry name" value="WD40_repeat_dom_sf"/>
</dbReference>
<protein>
    <submittedName>
        <fullName evidence="1">Uncharacterized protein</fullName>
    </submittedName>
</protein>
<dbReference type="HOGENOM" id="CLU_2021066_0_0_1"/>
<proteinExistence type="predicted"/>
<keyword evidence="2" id="KW-1185">Reference proteome</keyword>
<dbReference type="EMBL" id="ACPB03006526">
    <property type="status" value="NOT_ANNOTATED_CDS"/>
    <property type="molecule type" value="Genomic_DNA"/>
</dbReference>